<dbReference type="PANTHER" id="PTHR11525">
    <property type="entry name" value="FARNESYL-PYROPHOSPHATE SYNTHETASE"/>
    <property type="match status" value="1"/>
</dbReference>
<dbReference type="InterPro" id="IPR033749">
    <property type="entry name" value="Polyprenyl_synt_CS"/>
</dbReference>
<keyword evidence="3" id="KW-0808">Transferase</keyword>
<comment type="similarity">
    <text evidence="2">Belongs to the FPP/GGPP synthase family.</text>
</comment>
<dbReference type="Proteomes" id="UP000596660">
    <property type="component" value="Unplaced"/>
</dbReference>
<dbReference type="GO" id="GO:0004161">
    <property type="term" value="F:dimethylallyltranstransferase activity"/>
    <property type="evidence" value="ECO:0007669"/>
    <property type="project" value="TreeGrafter"/>
</dbReference>
<organism evidence="7 8">
    <name type="scientific">Chenopodium quinoa</name>
    <name type="common">Quinoa</name>
    <dbReference type="NCBI Taxonomy" id="63459"/>
    <lineage>
        <taxon>Eukaryota</taxon>
        <taxon>Viridiplantae</taxon>
        <taxon>Streptophyta</taxon>
        <taxon>Embryophyta</taxon>
        <taxon>Tracheophyta</taxon>
        <taxon>Spermatophyta</taxon>
        <taxon>Magnoliopsida</taxon>
        <taxon>eudicotyledons</taxon>
        <taxon>Gunneridae</taxon>
        <taxon>Pentapetalae</taxon>
        <taxon>Caryophyllales</taxon>
        <taxon>Chenopodiaceae</taxon>
        <taxon>Chenopodioideae</taxon>
        <taxon>Atripliceae</taxon>
        <taxon>Chenopodium</taxon>
    </lineage>
</organism>
<dbReference type="Pfam" id="PF00348">
    <property type="entry name" value="polyprenyl_synt"/>
    <property type="match status" value="2"/>
</dbReference>
<dbReference type="GO" id="GO:0045337">
    <property type="term" value="P:farnesyl diphosphate biosynthetic process"/>
    <property type="evidence" value="ECO:0007669"/>
    <property type="project" value="TreeGrafter"/>
</dbReference>
<dbReference type="GO" id="GO:0046872">
    <property type="term" value="F:metal ion binding"/>
    <property type="evidence" value="ECO:0007669"/>
    <property type="project" value="UniProtKB-KW"/>
</dbReference>
<evidence type="ECO:0000256" key="6">
    <source>
        <dbReference type="ARBA" id="ARBA00023229"/>
    </source>
</evidence>
<evidence type="ECO:0000256" key="1">
    <source>
        <dbReference type="ARBA" id="ARBA00001946"/>
    </source>
</evidence>
<evidence type="ECO:0000256" key="5">
    <source>
        <dbReference type="ARBA" id="ARBA00022842"/>
    </source>
</evidence>
<dbReference type="InterPro" id="IPR039702">
    <property type="entry name" value="FPS1-like"/>
</dbReference>
<dbReference type="GO" id="GO:0005737">
    <property type="term" value="C:cytoplasm"/>
    <property type="evidence" value="ECO:0007669"/>
    <property type="project" value="TreeGrafter"/>
</dbReference>
<comment type="cofactor">
    <cofactor evidence="1">
        <name>Mg(2+)</name>
        <dbReference type="ChEBI" id="CHEBI:18420"/>
    </cofactor>
</comment>
<proteinExistence type="inferred from homology"/>
<evidence type="ECO:0000256" key="3">
    <source>
        <dbReference type="ARBA" id="ARBA00022679"/>
    </source>
</evidence>
<evidence type="ECO:0000313" key="7">
    <source>
        <dbReference type="EnsemblPlants" id="AUR62014734-RA:cds"/>
    </source>
</evidence>
<reference evidence="7" key="2">
    <citation type="submission" date="2021-03" db="UniProtKB">
        <authorList>
            <consortium name="EnsemblPlants"/>
        </authorList>
    </citation>
    <scope>IDENTIFICATION</scope>
</reference>
<dbReference type="Gramene" id="AUR62014734-RA">
    <property type="protein sequence ID" value="AUR62014734-RA:cds"/>
    <property type="gene ID" value="AUR62014734"/>
</dbReference>
<sequence>MIRGLSVIESYKLLNEGKGNQLSENGLFQASVLGWCTQWLVGYFLVLDDITDNSHTRRGRSCWFRLPKFACALLMLGDEKLADDVKDILLEMGIYFQIQDDYLDCFGDPEISGKDNYGKADPINVNVVKSIYKDLNLQGIFTEYEVDVYKKLTTSIEALPSKSVQAVLKSYLDKIFKRQK</sequence>
<dbReference type="InterPro" id="IPR000092">
    <property type="entry name" value="Polyprenyl_synt"/>
</dbReference>
<dbReference type="PANTHER" id="PTHR11525:SF0">
    <property type="entry name" value="FARNESYL PYROPHOSPHATE SYNTHASE"/>
    <property type="match status" value="1"/>
</dbReference>
<dbReference type="SUPFAM" id="SSF48576">
    <property type="entry name" value="Terpenoid synthases"/>
    <property type="match status" value="1"/>
</dbReference>
<dbReference type="AlphaFoldDB" id="A0A803LL87"/>
<accession>A0A803LL87</accession>
<dbReference type="Gene3D" id="1.10.600.10">
    <property type="entry name" value="Farnesyl Diphosphate Synthase"/>
    <property type="match status" value="3"/>
</dbReference>
<protein>
    <submittedName>
        <fullName evidence="7">Uncharacterized protein</fullName>
    </submittedName>
</protein>
<dbReference type="EnsemblPlants" id="AUR62014734-RA">
    <property type="protein sequence ID" value="AUR62014734-RA:cds"/>
    <property type="gene ID" value="AUR62014734"/>
</dbReference>
<dbReference type="PROSITE" id="PS00444">
    <property type="entry name" value="POLYPRENYL_SYNTHASE_2"/>
    <property type="match status" value="1"/>
</dbReference>
<keyword evidence="4" id="KW-0479">Metal-binding</keyword>
<dbReference type="InterPro" id="IPR008949">
    <property type="entry name" value="Isoprenoid_synthase_dom_sf"/>
</dbReference>
<keyword evidence="6" id="KW-0414">Isoprene biosynthesis</keyword>
<name>A0A803LL87_CHEQI</name>
<evidence type="ECO:0000256" key="4">
    <source>
        <dbReference type="ARBA" id="ARBA00022723"/>
    </source>
</evidence>
<reference evidence="7" key="1">
    <citation type="journal article" date="2017" name="Nature">
        <title>The genome of Chenopodium quinoa.</title>
        <authorList>
            <person name="Jarvis D.E."/>
            <person name="Ho Y.S."/>
            <person name="Lightfoot D.J."/>
            <person name="Schmoeckel S.M."/>
            <person name="Li B."/>
            <person name="Borm T.J.A."/>
            <person name="Ohyanagi H."/>
            <person name="Mineta K."/>
            <person name="Michell C.T."/>
            <person name="Saber N."/>
            <person name="Kharbatia N.M."/>
            <person name="Rupper R.R."/>
            <person name="Sharp A.R."/>
            <person name="Dally N."/>
            <person name="Boughton B.A."/>
            <person name="Woo Y.H."/>
            <person name="Gao G."/>
            <person name="Schijlen E.G.W.M."/>
            <person name="Guo X."/>
            <person name="Momin A.A."/>
            <person name="Negrao S."/>
            <person name="Al-Babili S."/>
            <person name="Gehring C."/>
            <person name="Roessner U."/>
            <person name="Jung C."/>
            <person name="Murphy K."/>
            <person name="Arold S.T."/>
            <person name="Gojobori T."/>
            <person name="van der Linden C.G."/>
            <person name="van Loo E.N."/>
            <person name="Jellen E.N."/>
            <person name="Maughan P.J."/>
            <person name="Tester M."/>
        </authorList>
    </citation>
    <scope>NUCLEOTIDE SEQUENCE [LARGE SCALE GENOMIC DNA]</scope>
    <source>
        <strain evidence="7">cv. PI 614886</strain>
    </source>
</reference>
<keyword evidence="5" id="KW-0460">Magnesium</keyword>
<dbReference type="GO" id="GO:0004337">
    <property type="term" value="F:(2E,6E)-farnesyl diphosphate synthase activity"/>
    <property type="evidence" value="ECO:0007669"/>
    <property type="project" value="TreeGrafter"/>
</dbReference>
<evidence type="ECO:0000256" key="2">
    <source>
        <dbReference type="ARBA" id="ARBA00006706"/>
    </source>
</evidence>
<dbReference type="PROSITE" id="PS00723">
    <property type="entry name" value="POLYPRENYL_SYNTHASE_1"/>
    <property type="match status" value="1"/>
</dbReference>
<evidence type="ECO:0000313" key="8">
    <source>
        <dbReference type="Proteomes" id="UP000596660"/>
    </source>
</evidence>
<keyword evidence="8" id="KW-1185">Reference proteome</keyword>